<feature type="repeat" description="NHL" evidence="8">
    <location>
        <begin position="611"/>
        <end position="654"/>
    </location>
</feature>
<feature type="transmembrane region" description="Helical" evidence="9">
    <location>
        <begin position="3208"/>
        <end position="3233"/>
    </location>
</feature>
<dbReference type="InterPro" id="IPR036392">
    <property type="entry name" value="PLAT/LH2_dom_sf"/>
</dbReference>
<keyword evidence="5 9" id="KW-1133">Transmembrane helix</keyword>
<comment type="subcellular location">
    <subcellularLocation>
        <location evidence="1">Membrane</location>
        <topology evidence="1">Multi-pass membrane protein</topology>
    </subcellularLocation>
</comment>
<dbReference type="Gene3D" id="2.60.60.20">
    <property type="entry name" value="PLAT/LH2 domain"/>
    <property type="match status" value="1"/>
</dbReference>
<dbReference type="Pfam" id="PF01477">
    <property type="entry name" value="PLAT"/>
    <property type="match status" value="1"/>
</dbReference>
<feature type="transmembrane region" description="Helical" evidence="9">
    <location>
        <begin position="2817"/>
        <end position="2842"/>
    </location>
</feature>
<dbReference type="GO" id="GO:0050982">
    <property type="term" value="P:detection of mechanical stimulus"/>
    <property type="evidence" value="ECO:0007669"/>
    <property type="project" value="TreeGrafter"/>
</dbReference>
<sequence>MIVLGTGESDVYNHRISYNLPKFCANATWNASAVTFATTTIVGGTPYGIFVSSNNTVYVANRESSRVHVWLEGSTTPISNISNGLSNPYSVFVTDNGNIYVDNGASNKRVDQWQLNSNGSAPVLFTCDICYDLFVDSNNYIYCSMTNYHEVIGKTLDTATKQNVWSIVAGTGTSGSTTTTFSSPRGIFVDVNFNLYVADSSNARVQQFLYRQQTGTTIAGAAAAGTISLSTPTDVALDADGYLFIVDSENQRIVGSGPYGFRCIAGCTQSAGSASSQMDSPSTFGFDSYGNIYVTDRDNNRVQKFLLSTNVCNGSTTSLTSTSMYIVMLSPIFCSQNAHLILATVPSTTIPTTTSSTLNSFSNIIPYNQPKFSPYAIWVGTGITFAASTTVGADLYGIFVDKNNTVYVASKANNRILIWPEGGISPRNITVSVGAPYSIFVTASGDVYVDNGSSNKRVDKYLANGTNQTPVMSVTGACYDMFIDVSNNLYCSLYDYHQVAVTSLNDNSTTWNVAAGVCSCGSTQNRLCNPRGIFVDTSLNLYVADCTNNRIQLFQSGQINAITVVSASVSGTISLACPSDVTFDADGYMFIVDSNNHRIVGSGPYGFRCLVGCTGASGSTSSDLYNPSTMSFDSYGNIYVTDRSNSRVQKFILQPNTTYPFSFNQPNFCPYTTWNTEAVTFVDVNLLLSYVYGVFVDISNTIYVANWWRDQVNIWAAGSTTITRNLTYVLDGPLSLFATRSGDLYVDNGLSYARVDKWGPNDTISTVSISNTVQCCDLFVDISNNLYCSLTAWHKVAKKWLGTNDTTKTIVAGTGGYSAAATDLYYPCGIYVDYQFNLYIGDCGNDRIQKFALGQTSATTIAGNGAPGTITLDCPNDIAFDANGYLFITDNYNNRLIGSGPFGFRCLLGCTKVAGSLASQLYSPRTFSFDTYGNIYIADQANLRVQKLLLATNSCTISYNQPTLCVNSIWNPNATTFTSMSTIGASPYGIFVDGINSVYVPSRTNNTIFIWSQYDTTPTGKNSGSLNRPHGIFVSLTGDIYIDNGYSNGRVDKFLFNSSTVVTVMSVNGTCFGLFIDINNYLYCSLHDFHQVVKVLLNSTTITPTVVIGNSTAGSDPTMLDSPYGIYVDSNSNLYIADCGNDRIQSVSSGSTGGITLVGNSSLLPTITLDCPTGVVLDTNGYLFIVDSYNNRIVGSGLYGYRCIVGCSSTSGTSASQLSLPQTMAFDSYGNIYVTDQNNSRVQLTYKRRLQLLRPALARVLQLALVPARQLAPAPRPALALVHQLAPAPRPALAPVHQPALAAARQPALARAHQLAPAPRPALAPVHQPALAAARQPALARAHQLAPAPRPALAPVHQPALARAHPPLLQLAQPLVPHLVRPELPQLRLPPQPKSLLQQLLNNQLSSHQLTSTEELQSTTNLPTTQQSIILTCYPPAITLIPGGSSLTSPLQFRKNQDFSINSMIKFRCNGSLSTIKQWTVSNCTSTSCQYRIHLSQKIQTTLSEFYVPAKTLDYGLYQLVLTVIMATFPSAKSSATVYIMVTPSGITANPVALGTSMITRGYDQDLELNPGLYSVDPDEDSFDASKWKYAYYCRWYGSYNFPNIQGQLLTIENSKTDPQNPSCLSNRSDNGTGLIFGNLTLSPKSSLTILSGTLRSNQMYQFMVYMENKKNASIQATGYVIVTVEDTRPQLVVIGCVISTLCSPNLEFQVVNPTTQVALYALCVGVCQNIVSIHWNIYRGDDNSSANSTQWNLFQQMTIYDDIWFFGRQMSNFTATDQLFLNNPSIQLWRFEVVYTFTNETSTSALNFVINQSPSNGSCVITPHNGTTSTSFTVICPNWYDEDGIKDYSLYAWKNDVSEMVMIAFSSVTQFQLQLPAGDEQTAMLNLVVYVRDLLDCVTEVNMSAVHVIADTVAINQLMESIQISSSSTTLSGNPTVQLLSSGNQNIVGQVLTSFSQQLNLMENASVAKVTSSGISAATVSVASLTSQSSAVSQTTVNESGLADYNKELNSQASLRDYLVTYISNLAITTSNSITLQSSSLTQLTQSTNQLTRATLTLVSERCYELAVALNSKASRIPFEDVQAAASQLTQCASNVLTGVNGPLQGRTISLDLDMSRANDVSSNDYDTDIESEWSSINSQLTDNADSSTSIEQQRNIYYQQKLASQIQIQSTQIISLVTAALNVHLNLGQTSLVNTSQTFMSLETTSIESLANKTIKQPSSAAFYLPSNFTLNTTSTSSISLRSKMDTLAAYGNFSNTNLSRSVSLTFVDNNGNDIPFLTDSSSPIKVIIPRDPNVVIPSMYLQNVTTTTTSINSSTNSSSSHLLFRLHYINITSSLPISVHFEIQSFNLTLAYLFIYKFDQTPQLNSSIKSIDGWTIFCPSMLDSDNIYKYYLDNQKTSGHLSLIFGIRELSEMELHDYCSTTNTSFNNNTLPITDIPFTFTADYALRIYTSGCYYLDENNNWKSDGLIVGSSTNHYETECFSSHLTTFAGGFIVLPSPINWSYVFANADFSKNKTIYLTMICTSILYVILLLYSRFKDRKDIEKLGVTPMIDNRKQDQYFYQILVFTGQRSNAGTNSKVYFVLSGDEDQTDIRALADPQRKVLQRGGIDAFVMAVPKSLGLLNYIRIWHDNSGEGQSASWYFKHIIVRDLQTMNKFYFIAQRWFAVEKDDGRKAYHSASDGHLWFSIFSRPPSNRFTRVQRCTCCFVLFFISMLLNIMYYDLSNEAKSTNTTQISGLAIGPLCITPQQIGIGVMIELLTLVPSLFIVQFFRRIRSRQQISPLQQTLYKIKTSGQTLTNLEQITTQKKKPTSETFPWWCIFIAYTLSFMIIAVSIFFIIVRGIEFGDVKTQKWLTSVLTGFFSSILVTQPIKILVLAVIFAFFCRSSSTDKEVKEYIDDDRIEFNDIADGYLHSSENDTLFSIQTKTPVKRLCENEIADAREQRLKDIQMWLIIREFTLHIIFSTLIFVITYANCEQNSFYQVKHLRSYFFNTRQTTLDYTQILTIDQYWNWLEKSFLSNLRAQQWYNGDTPRYLSGFLNDKSNRLIGWAIIRQLRIKPELCDDQHLQIICEHSYSIFNEDKHSYQPGWSNETTTTTTDGTYSSSILKAFRYRSSDELDTYPYVGEYETYAGGGYVYEFRGSLIDIQTNLSLLHELQWIDVKTRAVLIQMTLYNPNVKLLTSITMLTEFLSTGGLFPSARFEPINFYTFSSILQVICTIFYMLFIIYFMIVEIRLLFRLKKQYFRQFWSIIQLGIIACSWSIIRR</sequence>
<feature type="transmembrane region" description="Helical" evidence="9">
    <location>
        <begin position="2519"/>
        <end position="2537"/>
    </location>
</feature>
<comment type="similarity">
    <text evidence="2">Belongs to the polycystin family.</text>
</comment>
<feature type="transmembrane region" description="Helical" evidence="9">
    <location>
        <begin position="3245"/>
        <end position="3265"/>
    </location>
</feature>
<dbReference type="InterPro" id="IPR051223">
    <property type="entry name" value="Polycystin"/>
</dbReference>
<organism evidence="11 12">
    <name type="scientific">Adineta ricciae</name>
    <name type="common">Rotifer</name>
    <dbReference type="NCBI Taxonomy" id="249248"/>
    <lineage>
        <taxon>Eukaryota</taxon>
        <taxon>Metazoa</taxon>
        <taxon>Spiralia</taxon>
        <taxon>Gnathifera</taxon>
        <taxon>Rotifera</taxon>
        <taxon>Eurotatoria</taxon>
        <taxon>Bdelloidea</taxon>
        <taxon>Adinetida</taxon>
        <taxon>Adinetidae</taxon>
        <taxon>Adineta</taxon>
    </lineage>
</organism>
<dbReference type="InterPro" id="IPR001258">
    <property type="entry name" value="NHL_repeat"/>
</dbReference>
<keyword evidence="3 9" id="KW-0812">Transmembrane</keyword>
<evidence type="ECO:0000256" key="1">
    <source>
        <dbReference type="ARBA" id="ARBA00004141"/>
    </source>
</evidence>
<evidence type="ECO:0000256" key="8">
    <source>
        <dbReference type="PROSITE-ProRule" id="PRU00504"/>
    </source>
</evidence>
<dbReference type="Gene3D" id="2.120.10.30">
    <property type="entry name" value="TolB, C-terminal domain"/>
    <property type="match status" value="6"/>
</dbReference>
<dbReference type="EMBL" id="CAJNOJ010000414">
    <property type="protein sequence ID" value="CAF1439419.1"/>
    <property type="molecule type" value="Genomic_DNA"/>
</dbReference>
<keyword evidence="6 9" id="KW-0472">Membrane</keyword>
<feature type="transmembrane region" description="Helical" evidence="9">
    <location>
        <begin position="2862"/>
        <end position="2886"/>
    </location>
</feature>
<dbReference type="PANTHER" id="PTHR10877:SF194">
    <property type="entry name" value="LOCATION OF VULVA DEFECTIVE 1"/>
    <property type="match status" value="1"/>
</dbReference>
<dbReference type="FunFam" id="2.60.60.20:FF:000022">
    <property type="entry name" value="Uncharacterized protein"/>
    <property type="match status" value="1"/>
</dbReference>
<dbReference type="Proteomes" id="UP000663852">
    <property type="component" value="Unassembled WGS sequence"/>
</dbReference>
<protein>
    <recommendedName>
        <fullName evidence="10">PLAT domain-containing protein</fullName>
    </recommendedName>
</protein>
<evidence type="ECO:0000256" key="4">
    <source>
        <dbReference type="ARBA" id="ARBA00022737"/>
    </source>
</evidence>
<evidence type="ECO:0000313" key="12">
    <source>
        <dbReference type="Proteomes" id="UP000663852"/>
    </source>
</evidence>
<dbReference type="SUPFAM" id="SSF101898">
    <property type="entry name" value="NHL repeat"/>
    <property type="match status" value="4"/>
</dbReference>
<comment type="caution">
    <text evidence="11">The sequence shown here is derived from an EMBL/GenBank/DDBJ whole genome shotgun (WGS) entry which is preliminary data.</text>
</comment>
<evidence type="ECO:0000256" key="5">
    <source>
        <dbReference type="ARBA" id="ARBA00022989"/>
    </source>
</evidence>
<dbReference type="PROSITE" id="PS51125">
    <property type="entry name" value="NHL"/>
    <property type="match status" value="2"/>
</dbReference>
<evidence type="ECO:0000259" key="10">
    <source>
        <dbReference type="PROSITE" id="PS50095"/>
    </source>
</evidence>
<dbReference type="Gene3D" id="2.40.10.500">
    <property type="match status" value="1"/>
</dbReference>
<dbReference type="PANTHER" id="PTHR10877">
    <property type="entry name" value="POLYCYSTIN FAMILY MEMBER"/>
    <property type="match status" value="1"/>
</dbReference>
<dbReference type="SMART" id="SM00308">
    <property type="entry name" value="LH2"/>
    <property type="match status" value="1"/>
</dbReference>
<evidence type="ECO:0000256" key="3">
    <source>
        <dbReference type="ARBA" id="ARBA00022692"/>
    </source>
</evidence>
<dbReference type="InterPro" id="IPR001024">
    <property type="entry name" value="PLAT/LH2_dom"/>
</dbReference>
<dbReference type="Pfam" id="PF02010">
    <property type="entry name" value="REJ"/>
    <property type="match status" value="1"/>
</dbReference>
<accession>A0A815NKA1</accession>
<feature type="domain" description="PLAT" evidence="10">
    <location>
        <begin position="2562"/>
        <end position="2681"/>
    </location>
</feature>
<dbReference type="GO" id="GO:0005262">
    <property type="term" value="F:calcium channel activity"/>
    <property type="evidence" value="ECO:0007669"/>
    <property type="project" value="TreeGrafter"/>
</dbReference>
<gene>
    <name evidence="11" type="ORF">EDS130_LOCUS38761</name>
</gene>
<feature type="repeat" description="NHL" evidence="8">
    <location>
        <begin position="517"/>
        <end position="557"/>
    </location>
</feature>
<dbReference type="PROSITE" id="PS50095">
    <property type="entry name" value="PLAT"/>
    <property type="match status" value="1"/>
</dbReference>
<dbReference type="InterPro" id="IPR046791">
    <property type="entry name" value="Polycystin_dom"/>
</dbReference>
<dbReference type="Pfam" id="PF01436">
    <property type="entry name" value="NHL"/>
    <property type="match status" value="2"/>
</dbReference>
<dbReference type="InterPro" id="IPR002859">
    <property type="entry name" value="PKD/REJ-like"/>
</dbReference>
<dbReference type="Pfam" id="PF20519">
    <property type="entry name" value="Polycystin_dom"/>
    <property type="match status" value="1"/>
</dbReference>
<evidence type="ECO:0000256" key="2">
    <source>
        <dbReference type="ARBA" id="ARBA00007200"/>
    </source>
</evidence>
<reference evidence="11" key="1">
    <citation type="submission" date="2021-02" db="EMBL/GenBank/DDBJ databases">
        <authorList>
            <person name="Nowell W R."/>
        </authorList>
    </citation>
    <scope>NUCLEOTIDE SEQUENCE</scope>
</reference>
<evidence type="ECO:0000313" key="11">
    <source>
        <dbReference type="EMBL" id="CAF1439419.1"/>
    </source>
</evidence>
<feature type="transmembrane region" description="Helical" evidence="9">
    <location>
        <begin position="2702"/>
        <end position="2723"/>
    </location>
</feature>
<dbReference type="GO" id="GO:0016020">
    <property type="term" value="C:membrane"/>
    <property type="evidence" value="ECO:0007669"/>
    <property type="project" value="UniProtKB-SubCell"/>
</dbReference>
<dbReference type="OrthoDB" id="10059708at2759"/>
<proteinExistence type="inferred from homology"/>
<feature type="transmembrane region" description="Helical" evidence="9">
    <location>
        <begin position="2954"/>
        <end position="2975"/>
    </location>
</feature>
<comment type="caution">
    <text evidence="7">Lacks conserved residue(s) required for the propagation of feature annotation.</text>
</comment>
<name>A0A815NKA1_ADIRI</name>
<dbReference type="SUPFAM" id="SSF49723">
    <property type="entry name" value="Lipase/lipooxygenase domain (PLAT/LH2 domain)"/>
    <property type="match status" value="1"/>
</dbReference>
<feature type="transmembrane region" description="Helical" evidence="9">
    <location>
        <begin position="2752"/>
        <end position="2773"/>
    </location>
</feature>
<dbReference type="CDD" id="cd05819">
    <property type="entry name" value="NHL"/>
    <property type="match status" value="3"/>
</dbReference>
<dbReference type="InterPro" id="IPR011042">
    <property type="entry name" value="6-blade_b-propeller_TolB-like"/>
</dbReference>
<evidence type="ECO:0000256" key="9">
    <source>
        <dbReference type="SAM" id="Phobius"/>
    </source>
</evidence>
<keyword evidence="4" id="KW-0677">Repeat</keyword>
<evidence type="ECO:0000256" key="6">
    <source>
        <dbReference type="ARBA" id="ARBA00023136"/>
    </source>
</evidence>
<evidence type="ECO:0000256" key="7">
    <source>
        <dbReference type="PROSITE-ProRule" id="PRU00152"/>
    </source>
</evidence>